<dbReference type="InterPro" id="IPR013083">
    <property type="entry name" value="Znf_RING/FYVE/PHD"/>
</dbReference>
<dbReference type="GO" id="GO:0043161">
    <property type="term" value="P:proteasome-mediated ubiquitin-dependent protein catabolic process"/>
    <property type="evidence" value="ECO:0007669"/>
    <property type="project" value="TreeGrafter"/>
</dbReference>
<dbReference type="GO" id="GO:0061630">
    <property type="term" value="F:ubiquitin protein ligase activity"/>
    <property type="evidence" value="ECO:0007669"/>
    <property type="project" value="TreeGrafter"/>
</dbReference>
<evidence type="ECO:0000256" key="1">
    <source>
        <dbReference type="ARBA" id="ARBA00022723"/>
    </source>
</evidence>
<keyword evidence="7" id="KW-1185">Reference proteome</keyword>
<evidence type="ECO:0000313" key="7">
    <source>
        <dbReference type="Proteomes" id="UP001174694"/>
    </source>
</evidence>
<accession>A0AA38VD87</accession>
<comment type="caution">
    <text evidence="6">The sequence shown here is derived from an EMBL/GenBank/DDBJ whole genome shotgun (WGS) entry which is preliminary data.</text>
</comment>
<dbReference type="SMART" id="SM00184">
    <property type="entry name" value="RING"/>
    <property type="match status" value="1"/>
</dbReference>
<dbReference type="EMBL" id="JANBVO010000072">
    <property type="protein sequence ID" value="KAJ9131085.1"/>
    <property type="molecule type" value="Genomic_DNA"/>
</dbReference>
<dbReference type="Proteomes" id="UP001174694">
    <property type="component" value="Unassembled WGS sequence"/>
</dbReference>
<evidence type="ECO:0000256" key="3">
    <source>
        <dbReference type="ARBA" id="ARBA00022833"/>
    </source>
</evidence>
<dbReference type="Pfam" id="PF13639">
    <property type="entry name" value="zf-RING_2"/>
    <property type="match status" value="1"/>
</dbReference>
<dbReference type="InterPro" id="IPR050731">
    <property type="entry name" value="HRD1_E3_ubiq-ligases"/>
</dbReference>
<dbReference type="GO" id="GO:0012505">
    <property type="term" value="C:endomembrane system"/>
    <property type="evidence" value="ECO:0007669"/>
    <property type="project" value="TreeGrafter"/>
</dbReference>
<keyword evidence="3" id="KW-0862">Zinc</keyword>
<dbReference type="Gene3D" id="3.30.40.10">
    <property type="entry name" value="Zinc/RING finger domain, C3HC4 (zinc finger)"/>
    <property type="match status" value="1"/>
</dbReference>
<dbReference type="SUPFAM" id="SSF57850">
    <property type="entry name" value="RING/U-box"/>
    <property type="match status" value="1"/>
</dbReference>
<dbReference type="AlphaFoldDB" id="A0AA38VD87"/>
<dbReference type="PANTHER" id="PTHR22763">
    <property type="entry name" value="RING ZINC FINGER PROTEIN"/>
    <property type="match status" value="1"/>
</dbReference>
<name>A0AA38VD87_9PEZI</name>
<proteinExistence type="predicted"/>
<evidence type="ECO:0000256" key="4">
    <source>
        <dbReference type="PROSITE-ProRule" id="PRU00175"/>
    </source>
</evidence>
<dbReference type="CDD" id="cd16448">
    <property type="entry name" value="RING-H2"/>
    <property type="match status" value="1"/>
</dbReference>
<evidence type="ECO:0000313" key="6">
    <source>
        <dbReference type="EMBL" id="KAJ9131085.1"/>
    </source>
</evidence>
<evidence type="ECO:0000256" key="2">
    <source>
        <dbReference type="ARBA" id="ARBA00022771"/>
    </source>
</evidence>
<sequence length="221" mass="24863">MKLQKPNRASVFVHQAVTDKACPICQEEVGHRTPDDVKESWALTPCGHAFGNVCLKRYLAITERPLCPVCRQDVFHYCAHPILPVPYDPAKGVARAAYPWDGDPRSSMCPYCLAGRGSRVLVVQTPPAVKSWSVWGLPRRVAGAVGATLRFARILKQQQQPPEVIVIPGVETPRERMPVDRIPVPGPYGRWELASQEPDWKFLRWFDMQEPRTSAVADLMR</sequence>
<organism evidence="6 7">
    <name type="scientific">Pleurostoma richardsiae</name>
    <dbReference type="NCBI Taxonomy" id="41990"/>
    <lineage>
        <taxon>Eukaryota</taxon>
        <taxon>Fungi</taxon>
        <taxon>Dikarya</taxon>
        <taxon>Ascomycota</taxon>
        <taxon>Pezizomycotina</taxon>
        <taxon>Sordariomycetes</taxon>
        <taxon>Sordariomycetidae</taxon>
        <taxon>Calosphaeriales</taxon>
        <taxon>Pleurostomataceae</taxon>
        <taxon>Pleurostoma</taxon>
    </lineage>
</organism>
<keyword evidence="2 4" id="KW-0863">Zinc-finger</keyword>
<dbReference type="InterPro" id="IPR001841">
    <property type="entry name" value="Znf_RING"/>
</dbReference>
<keyword evidence="1" id="KW-0479">Metal-binding</keyword>
<evidence type="ECO:0000259" key="5">
    <source>
        <dbReference type="PROSITE" id="PS50089"/>
    </source>
</evidence>
<gene>
    <name evidence="6" type="ORF">NKR23_g11861</name>
</gene>
<reference evidence="6" key="1">
    <citation type="submission" date="2022-07" db="EMBL/GenBank/DDBJ databases">
        <title>Fungi with potential for degradation of polypropylene.</title>
        <authorList>
            <person name="Gostincar C."/>
        </authorList>
    </citation>
    <scope>NUCLEOTIDE SEQUENCE</scope>
    <source>
        <strain evidence="6">EXF-13308</strain>
    </source>
</reference>
<protein>
    <recommendedName>
        <fullName evidence="5">RING-type domain-containing protein</fullName>
    </recommendedName>
</protein>
<dbReference type="PROSITE" id="PS50089">
    <property type="entry name" value="ZF_RING_2"/>
    <property type="match status" value="1"/>
</dbReference>
<dbReference type="GO" id="GO:0008270">
    <property type="term" value="F:zinc ion binding"/>
    <property type="evidence" value="ECO:0007669"/>
    <property type="project" value="UniProtKB-KW"/>
</dbReference>
<feature type="domain" description="RING-type" evidence="5">
    <location>
        <begin position="22"/>
        <end position="71"/>
    </location>
</feature>